<keyword evidence="3 16" id="KW-0997">Cell inner membrane</keyword>
<keyword evidence="4 16" id="KW-0132">Cell division</keyword>
<dbReference type="GO" id="GO:0009002">
    <property type="term" value="F:serine-type D-Ala-D-Ala carboxypeptidase activity"/>
    <property type="evidence" value="ECO:0007669"/>
    <property type="project" value="UniProtKB-UniRule"/>
</dbReference>
<dbReference type="InterPro" id="IPR037532">
    <property type="entry name" value="FtsI_transpept"/>
</dbReference>
<evidence type="ECO:0000256" key="12">
    <source>
        <dbReference type="ARBA" id="ARBA00023136"/>
    </source>
</evidence>
<evidence type="ECO:0000256" key="15">
    <source>
        <dbReference type="ARBA" id="ARBA00023316"/>
    </source>
</evidence>
<dbReference type="InterPro" id="IPR036138">
    <property type="entry name" value="PBP_dimer_sf"/>
</dbReference>
<dbReference type="GO" id="GO:0008955">
    <property type="term" value="F:peptidoglycan glycosyltransferase activity"/>
    <property type="evidence" value="ECO:0007669"/>
    <property type="project" value="InterPro"/>
</dbReference>
<evidence type="ECO:0000313" key="20">
    <source>
        <dbReference type="Proteomes" id="UP000297475"/>
    </source>
</evidence>
<comment type="function">
    <text evidence="16">Catalyzes cross-linking of the peptidoglycan cell wall at the division septum.</text>
</comment>
<dbReference type="EMBL" id="SRMF01000004">
    <property type="protein sequence ID" value="TGG92721.1"/>
    <property type="molecule type" value="Genomic_DNA"/>
</dbReference>
<keyword evidence="8 16" id="KW-0378">Hydrolase</keyword>
<keyword evidence="10 16" id="KW-0573">Peptidoglycan synthesis</keyword>
<dbReference type="GO" id="GO:0008360">
    <property type="term" value="P:regulation of cell shape"/>
    <property type="evidence" value="ECO:0007669"/>
    <property type="project" value="UniProtKB-KW"/>
</dbReference>
<dbReference type="AlphaFoldDB" id="A0A4Z0WAH6"/>
<keyword evidence="15 16" id="KW-0961">Cell wall biogenesis/degradation</keyword>
<evidence type="ECO:0000259" key="17">
    <source>
        <dbReference type="Pfam" id="PF00905"/>
    </source>
</evidence>
<dbReference type="InterPro" id="IPR050515">
    <property type="entry name" value="Beta-lactam/transpept"/>
</dbReference>
<evidence type="ECO:0000256" key="10">
    <source>
        <dbReference type="ARBA" id="ARBA00022984"/>
    </source>
</evidence>
<comment type="pathway">
    <text evidence="16">Cell wall biogenesis; peptidoglycan biosynthesis.</text>
</comment>
<keyword evidence="12 16" id="KW-0472">Membrane</keyword>
<comment type="catalytic activity">
    <reaction evidence="16">
        <text>Preferential cleavage: (Ac)2-L-Lys-D-Ala-|-D-Ala. Also transpeptidation of peptidyl-alanyl moieties that are N-acyl substituents of D-alanine.</text>
        <dbReference type="EC" id="3.4.16.4"/>
    </reaction>
</comment>
<keyword evidence="14 16" id="KW-0131">Cell cycle</keyword>
<evidence type="ECO:0000313" key="19">
    <source>
        <dbReference type="EMBL" id="TGG92721.1"/>
    </source>
</evidence>
<dbReference type="SUPFAM" id="SSF56601">
    <property type="entry name" value="beta-lactamase/transpeptidase-like"/>
    <property type="match status" value="1"/>
</dbReference>
<dbReference type="Gene3D" id="3.30.450.330">
    <property type="match status" value="1"/>
</dbReference>
<keyword evidence="13 16" id="KW-0717">Septation</keyword>
<dbReference type="InterPro" id="IPR005311">
    <property type="entry name" value="PBP_dimer"/>
</dbReference>
<evidence type="ECO:0000256" key="9">
    <source>
        <dbReference type="ARBA" id="ARBA00022960"/>
    </source>
</evidence>
<dbReference type="Pfam" id="PF00905">
    <property type="entry name" value="Transpeptidase"/>
    <property type="match status" value="1"/>
</dbReference>
<dbReference type="SUPFAM" id="SSF56519">
    <property type="entry name" value="Penicillin binding protein dimerisation domain"/>
    <property type="match status" value="1"/>
</dbReference>
<evidence type="ECO:0000259" key="18">
    <source>
        <dbReference type="Pfam" id="PF03717"/>
    </source>
</evidence>
<evidence type="ECO:0000256" key="7">
    <source>
        <dbReference type="ARBA" id="ARBA00022692"/>
    </source>
</evidence>
<evidence type="ECO:0000256" key="5">
    <source>
        <dbReference type="ARBA" id="ARBA00022645"/>
    </source>
</evidence>
<dbReference type="InterPro" id="IPR012338">
    <property type="entry name" value="Beta-lactam/transpept-like"/>
</dbReference>
<dbReference type="Gene3D" id="3.40.710.10">
    <property type="entry name" value="DD-peptidase/beta-lactamase superfamily"/>
    <property type="match status" value="1"/>
</dbReference>
<evidence type="ECO:0000256" key="4">
    <source>
        <dbReference type="ARBA" id="ARBA00022618"/>
    </source>
</evidence>
<dbReference type="GO" id="GO:0005886">
    <property type="term" value="C:plasma membrane"/>
    <property type="evidence" value="ECO:0007669"/>
    <property type="project" value="UniProtKB-UniRule"/>
</dbReference>
<dbReference type="UniPathway" id="UPA00219"/>
<evidence type="ECO:0000256" key="13">
    <source>
        <dbReference type="ARBA" id="ARBA00023210"/>
    </source>
</evidence>
<organism evidence="19 20">
    <name type="scientific">Natronospirillum operosum</name>
    <dbReference type="NCBI Taxonomy" id="2759953"/>
    <lineage>
        <taxon>Bacteria</taxon>
        <taxon>Pseudomonadati</taxon>
        <taxon>Pseudomonadota</taxon>
        <taxon>Gammaproteobacteria</taxon>
        <taxon>Oceanospirillales</taxon>
        <taxon>Natronospirillaceae</taxon>
        <taxon>Natronospirillum</taxon>
    </lineage>
</organism>
<reference evidence="19 20" key="1">
    <citation type="submission" date="2019-04" db="EMBL/GenBank/DDBJ databases">
        <title>Natronospirillum operosus gen. nov., sp. nov., a haloalkaliphilic satellite isolated from decaying biomass of laboratory culture of cyanobacterium Geitlerinema sp. and proposal of Natronospirillaceae fam. nov. and Saccharospirillaceae fam. nov.</title>
        <authorList>
            <person name="Kevbrin V."/>
            <person name="Boltyanskaya Y."/>
            <person name="Koziaeva V."/>
            <person name="Grouzdev D.S."/>
            <person name="Park M."/>
            <person name="Cho J."/>
        </authorList>
    </citation>
    <scope>NUCLEOTIDE SEQUENCE [LARGE SCALE GENOMIC DNA]</scope>
    <source>
        <strain evidence="19 20">G-116</strain>
    </source>
</reference>
<dbReference type="EC" id="3.4.16.4" evidence="16"/>
<evidence type="ECO:0000256" key="16">
    <source>
        <dbReference type="HAMAP-Rule" id="MF_02080"/>
    </source>
</evidence>
<comment type="similarity">
    <text evidence="16">Belongs to the transpeptidase family. FtsI subfamily.</text>
</comment>
<dbReference type="OrthoDB" id="9789078at2"/>
<dbReference type="GO" id="GO:0006508">
    <property type="term" value="P:proteolysis"/>
    <property type="evidence" value="ECO:0007669"/>
    <property type="project" value="UniProtKB-KW"/>
</dbReference>
<evidence type="ECO:0000256" key="1">
    <source>
        <dbReference type="ARBA" id="ARBA00004370"/>
    </source>
</evidence>
<gene>
    <name evidence="16" type="primary">ftsI</name>
    <name evidence="19" type="ORF">E4656_11330</name>
</gene>
<dbReference type="GO" id="GO:0071555">
    <property type="term" value="P:cell wall organization"/>
    <property type="evidence" value="ECO:0007669"/>
    <property type="project" value="UniProtKB-KW"/>
</dbReference>
<evidence type="ECO:0000256" key="14">
    <source>
        <dbReference type="ARBA" id="ARBA00023306"/>
    </source>
</evidence>
<keyword evidence="6 16" id="KW-0645">Protease</keyword>
<dbReference type="InterPro" id="IPR001460">
    <property type="entry name" value="PCN-bd_Tpept"/>
</dbReference>
<dbReference type="GO" id="GO:0008658">
    <property type="term" value="F:penicillin binding"/>
    <property type="evidence" value="ECO:0007669"/>
    <property type="project" value="InterPro"/>
</dbReference>
<keyword evidence="7 16" id="KW-0812">Transmembrane</keyword>
<dbReference type="Pfam" id="PF03717">
    <property type="entry name" value="PBP_dimer"/>
    <property type="match status" value="1"/>
</dbReference>
<comment type="subcellular location">
    <subcellularLocation>
        <location evidence="1">Membrane</location>
    </subcellularLocation>
</comment>
<dbReference type="HAMAP" id="MF_02080">
    <property type="entry name" value="FtsI_transpept"/>
    <property type="match status" value="1"/>
</dbReference>
<comment type="caution">
    <text evidence="19">The sequence shown here is derived from an EMBL/GenBank/DDBJ whole genome shotgun (WGS) entry which is preliminary data.</text>
</comment>
<keyword evidence="11 16" id="KW-1133">Transmembrane helix</keyword>
<evidence type="ECO:0000256" key="3">
    <source>
        <dbReference type="ARBA" id="ARBA00022519"/>
    </source>
</evidence>
<evidence type="ECO:0000256" key="2">
    <source>
        <dbReference type="ARBA" id="ARBA00022475"/>
    </source>
</evidence>
<accession>A0A4Z0WAH6</accession>
<feature type="domain" description="Penicillin-binding protein transpeptidase" evidence="17">
    <location>
        <begin position="236"/>
        <end position="533"/>
    </location>
</feature>
<evidence type="ECO:0000256" key="11">
    <source>
        <dbReference type="ARBA" id="ARBA00022989"/>
    </source>
</evidence>
<name>A0A4Z0WAH6_9GAMM</name>
<keyword evidence="5 16" id="KW-0121">Carboxypeptidase</keyword>
<protein>
    <recommendedName>
        <fullName evidence="16">Peptidoglycan D,D-transpeptidase FtsI</fullName>
        <ecNumber evidence="16">3.4.16.4</ecNumber>
    </recommendedName>
    <alternativeName>
        <fullName evidence="16">Penicillin-binding protein 3</fullName>
        <shortName evidence="16">PBP-3</shortName>
    </alternativeName>
</protein>
<keyword evidence="2 16" id="KW-1003">Cell membrane</keyword>
<dbReference type="Gene3D" id="3.90.1310.10">
    <property type="entry name" value="Penicillin-binding protein 2a (Domain 2)"/>
    <property type="match status" value="1"/>
</dbReference>
<dbReference type="RefSeq" id="WP_135483393.1">
    <property type="nucleotide sequence ID" value="NZ_SRMF01000004.1"/>
</dbReference>
<keyword evidence="9 16" id="KW-0133">Cell shape</keyword>
<evidence type="ECO:0000256" key="8">
    <source>
        <dbReference type="ARBA" id="ARBA00022801"/>
    </source>
</evidence>
<dbReference type="GO" id="GO:0043093">
    <property type="term" value="P:FtsZ-dependent cytokinesis"/>
    <property type="evidence" value="ECO:0007669"/>
    <property type="project" value="UniProtKB-UniRule"/>
</dbReference>
<proteinExistence type="inferred from homology"/>
<evidence type="ECO:0000256" key="6">
    <source>
        <dbReference type="ARBA" id="ARBA00022670"/>
    </source>
</evidence>
<feature type="domain" description="Penicillin-binding protein dimerisation" evidence="18">
    <location>
        <begin position="51"/>
        <end position="194"/>
    </location>
</feature>
<keyword evidence="20" id="KW-1185">Reference proteome</keyword>
<sequence>MTARWRLYLVVLALLLLLSALIGRVVYLQVAEQQFLINQGQMRSAREVEVGAHRGMILDRHGTPLAVSTPVVSLWGDPRHLSEADLPRLAEATGASLETLRQRYNIHRAFFYIRRQLPPEQAEDVLALGIPGVYGRQEYKRFYPAGEVTAHILGFTNIDDHGQEGVELAYNDMLVGQSGRSLVLQNLNGQVVRHVETVRAPQPGRDLQLTIDLDLQYKVYRALKSAWQYHQADWASAVVLDPRTGDVLAMANLPSYNPNDRSSIRPEYLRNRAITDAVEPGSVMKTMAVLAALNEGLVTPEDRFNTSPGTMNLGNGHTIRDFRDYGELDVTGIIRHSSNVGISQLALDMGGDRLWSTLYSLGFGQPIGVGFPGEATGSLPNRTNWSDVQVATQSYGYGMTATPLQLAQAYAVIANDGVLVRPRILQQSLQAPPTRVLPSSVVTDVQRMLEAALGDGGTGTRARMPLYTAAGKTGTAHTVGLAGYDENAYRGVFVGYAPADDPELVISIVVNNPRGEEYFGGAVAAPIFSEVMQASLAHIGATPDRLFAEREQNGLTAWTDRLRRVTHE</sequence>
<dbReference type="GO" id="GO:0000917">
    <property type="term" value="P:division septum assembly"/>
    <property type="evidence" value="ECO:0007669"/>
    <property type="project" value="UniProtKB-KW"/>
</dbReference>
<dbReference type="Proteomes" id="UP000297475">
    <property type="component" value="Unassembled WGS sequence"/>
</dbReference>
<dbReference type="PANTHER" id="PTHR30627">
    <property type="entry name" value="PEPTIDOGLYCAN D,D-TRANSPEPTIDASE"/>
    <property type="match status" value="1"/>
</dbReference>
<dbReference type="GO" id="GO:0009252">
    <property type="term" value="P:peptidoglycan biosynthetic process"/>
    <property type="evidence" value="ECO:0007669"/>
    <property type="project" value="UniProtKB-UniRule"/>
</dbReference>
<dbReference type="PANTHER" id="PTHR30627:SF1">
    <property type="entry name" value="PEPTIDOGLYCAN D,D-TRANSPEPTIDASE FTSI"/>
    <property type="match status" value="1"/>
</dbReference>
<feature type="active site" description="Acyl-ester intermediate" evidence="16">
    <location>
        <position position="282"/>
    </location>
</feature>